<evidence type="ECO:0000256" key="6">
    <source>
        <dbReference type="ARBA" id="ARBA00023242"/>
    </source>
</evidence>
<name>A0A9Q0BE78_9HYPO</name>
<keyword evidence="3" id="KW-0805">Transcription regulation</keyword>
<organism evidence="7 8">
    <name type="scientific">Emericellopsis cladophorae</name>
    <dbReference type="NCBI Taxonomy" id="2686198"/>
    <lineage>
        <taxon>Eukaryota</taxon>
        <taxon>Fungi</taxon>
        <taxon>Dikarya</taxon>
        <taxon>Ascomycota</taxon>
        <taxon>Pezizomycotina</taxon>
        <taxon>Sordariomycetes</taxon>
        <taxon>Hypocreomycetidae</taxon>
        <taxon>Hypocreales</taxon>
        <taxon>Bionectriaceae</taxon>
        <taxon>Emericellopsis</taxon>
    </lineage>
</organism>
<keyword evidence="6" id="KW-0539">Nucleus</keyword>
<dbReference type="InterPro" id="IPR052360">
    <property type="entry name" value="Transcr_Regulatory_Proteins"/>
</dbReference>
<evidence type="ECO:0000256" key="3">
    <source>
        <dbReference type="ARBA" id="ARBA00023015"/>
    </source>
</evidence>
<dbReference type="Proteomes" id="UP001055219">
    <property type="component" value="Unassembled WGS sequence"/>
</dbReference>
<keyword evidence="1" id="KW-0479">Metal-binding</keyword>
<protein>
    <submittedName>
        <fullName evidence="7">Transcriptional regulatory protein-like protein</fullName>
    </submittedName>
</protein>
<dbReference type="GeneID" id="75830152"/>
<comment type="caution">
    <text evidence="7">The sequence shown here is derived from an EMBL/GenBank/DDBJ whole genome shotgun (WGS) entry which is preliminary data.</text>
</comment>
<accession>A0A9Q0BE78</accession>
<reference evidence="7" key="2">
    <citation type="submission" date="2022-07" db="EMBL/GenBank/DDBJ databases">
        <authorList>
            <person name="Goncalves M.F.M."/>
            <person name="Hilario S."/>
            <person name="Van De Peer Y."/>
            <person name="Esteves A.C."/>
            <person name="Alves A."/>
        </authorList>
    </citation>
    <scope>NUCLEOTIDE SEQUENCE</scope>
    <source>
        <strain evidence="7">MUM 19.33</strain>
    </source>
</reference>
<dbReference type="EMBL" id="JAGIXG020000012">
    <property type="protein sequence ID" value="KAI6782642.1"/>
    <property type="molecule type" value="Genomic_DNA"/>
</dbReference>
<dbReference type="PANTHER" id="PTHR36206">
    <property type="entry name" value="ASPERCRYPTIN BIOSYNTHESIS CLUSTER-SPECIFIC TRANSCRIPTION REGULATOR ATNN-RELATED"/>
    <property type="match status" value="1"/>
</dbReference>
<dbReference type="Pfam" id="PF11951">
    <property type="entry name" value="Fungal_trans_2"/>
    <property type="match status" value="1"/>
</dbReference>
<evidence type="ECO:0000256" key="1">
    <source>
        <dbReference type="ARBA" id="ARBA00022723"/>
    </source>
</evidence>
<reference evidence="7" key="1">
    <citation type="journal article" date="2021" name="J Fungi (Basel)">
        <title>Genomic and Metabolomic Analyses of the Marine Fungus Emericellopsis cladophorae: Insights into Saltwater Adaptability Mechanisms and Its Biosynthetic Potential.</title>
        <authorList>
            <person name="Goncalves M.F.M."/>
            <person name="Hilario S."/>
            <person name="Van de Peer Y."/>
            <person name="Esteves A.C."/>
            <person name="Alves A."/>
        </authorList>
    </citation>
    <scope>NUCLEOTIDE SEQUENCE</scope>
    <source>
        <strain evidence="7">MUM 19.33</strain>
    </source>
</reference>
<dbReference type="GO" id="GO:0046872">
    <property type="term" value="F:metal ion binding"/>
    <property type="evidence" value="ECO:0007669"/>
    <property type="project" value="UniProtKB-KW"/>
</dbReference>
<evidence type="ECO:0000313" key="7">
    <source>
        <dbReference type="EMBL" id="KAI6782642.1"/>
    </source>
</evidence>
<keyword evidence="2" id="KW-0862">Zinc</keyword>
<dbReference type="InterPro" id="IPR021858">
    <property type="entry name" value="Fun_TF"/>
</dbReference>
<keyword evidence="8" id="KW-1185">Reference proteome</keyword>
<keyword evidence="5" id="KW-0804">Transcription</keyword>
<dbReference type="RefSeq" id="XP_051363498.1">
    <property type="nucleotide sequence ID" value="XM_051505160.1"/>
</dbReference>
<sequence length="523" mass="57972">MTPASLGGDNRLLLPKLDPSELRSYRYYVEVVGPSLSGFFDADFWLVEALRVCHSDASIWHAIVSLGATYECQRDPQRLSSLSRFALQQFNLAIRCLMEPNSPRHADRGRALTVSTIFAGISSIQGQHKQAAMHVEGGCKILEELEGDEMKPVTKSNQNLKKTLTELESLPIAIAPMRNILMKIDLMHKALQHGGVAGAMPTSQVMRNNIFRVWQSYEAPSPSKGVHSTLTPEDIIMASRAGESLMNGLVYGMQQQVESLAQLMLGKGDRSNEVHRINVSQRPHTRVYKELKKALAVFEHELSKEYCGSTRASRTALRNGTTPLKMFLAVCRMIFLADPEEADPVKRAKNYPSLCHEIIAAAEKVWSIDDTYIDTGGRSIPLTPKSTILDALFMVALGGSSIRVRRLAAARMRSMHTKPEGLFHTVMAANLADLVTSREIAAYQTWLGEQRLKQSEAGQDGSGAGDQAPPAIEEIDEESSVPLQHRLRNMSMNFPGTKKARVRLQTWGEYAAGEPGVFLMLEW</sequence>
<dbReference type="AlphaFoldDB" id="A0A9Q0BE78"/>
<dbReference type="PANTHER" id="PTHR36206:SF12">
    <property type="entry name" value="ASPERCRYPTIN BIOSYNTHESIS CLUSTER-SPECIFIC TRANSCRIPTION REGULATOR ATNN-RELATED"/>
    <property type="match status" value="1"/>
</dbReference>
<dbReference type="OrthoDB" id="2593732at2759"/>
<evidence type="ECO:0000256" key="5">
    <source>
        <dbReference type="ARBA" id="ARBA00023163"/>
    </source>
</evidence>
<dbReference type="GO" id="GO:0003677">
    <property type="term" value="F:DNA binding"/>
    <property type="evidence" value="ECO:0007669"/>
    <property type="project" value="UniProtKB-KW"/>
</dbReference>
<proteinExistence type="predicted"/>
<evidence type="ECO:0000256" key="4">
    <source>
        <dbReference type="ARBA" id="ARBA00023125"/>
    </source>
</evidence>
<evidence type="ECO:0000313" key="8">
    <source>
        <dbReference type="Proteomes" id="UP001055219"/>
    </source>
</evidence>
<evidence type="ECO:0000256" key="2">
    <source>
        <dbReference type="ARBA" id="ARBA00022833"/>
    </source>
</evidence>
<keyword evidence="4" id="KW-0238">DNA-binding</keyword>
<gene>
    <name evidence="7" type="ORF">J7T54_003655</name>
</gene>